<reference evidence="2 5" key="2">
    <citation type="submission" date="2024-01" db="EMBL/GenBank/DDBJ databases">
        <title>Metagenomic exploration of the rhizosphere soil microbial community and their significance in facilitating the development of wild simulated ginseng.</title>
        <authorList>
            <person name="Huang J."/>
        </authorList>
    </citation>
    <scope>NUCLEOTIDE SEQUENCE [LARGE SCALE GENOMIC DNA]</scope>
    <source>
        <strain evidence="2 5">WY141</strain>
    </source>
</reference>
<evidence type="ECO:0000313" key="2">
    <source>
        <dbReference type="EMBL" id="MER0424948.1"/>
    </source>
</evidence>
<dbReference type="Pfam" id="PF19465">
    <property type="entry name" value="DUF6002"/>
    <property type="match status" value="1"/>
</dbReference>
<evidence type="ECO:0000313" key="4">
    <source>
        <dbReference type="Proteomes" id="UP000471648"/>
    </source>
</evidence>
<sequence length="453" mass="48809">MTAITTETVVAAAMARYQPMLRATPELLGLSHTGPVGFRLPEADARLDHFHEASDIALRSAGEWRGHRVSLLDLTLNPGTRTTKTFASLHIVARAVQHIRQTGEPLLLTTPTSGNKGTALRDAVARAYAAGLATPEELRVLTVAPAHSRSKLRDGPLSADPALRAANPLLVADVSRPDDVKALARSAYERLRSERTRFTPWFTLDLENYRIADTLRAYVEAELDPVGPGSRPRIHAHAVSSAYGLLGYHLGVGLLESAGGRGPAAPHRHPGFLLVQQLATPDMVLSLLKGGTDRGLLPRYRRADPAGPWRQDDDPHFPATTDAPDERLDATFYTTAPPTSAQINPLIGRYGGTGVVVSRRECLDRYEEVAGLLAPLGHQLPEDPDDIREWSLVKAVTGAMVAVERGLIAPGTDLIVHGSGFYTDETLPPLRTGAQVEVSSSAATEDALLRATR</sequence>
<feature type="region of interest" description="Disordered" evidence="1">
    <location>
        <begin position="299"/>
        <end position="324"/>
    </location>
</feature>
<gene>
    <name evidence="2" type="ORF">ABR748_12070</name>
    <name evidence="3" type="ORF">G3I39_41190</name>
</gene>
<name>A0A6N9VKM6_STRMI</name>
<dbReference type="RefSeq" id="WP_164359347.1">
    <property type="nucleotide sequence ID" value="NZ_JAAGME010001724.1"/>
</dbReference>
<dbReference type="Proteomes" id="UP001456562">
    <property type="component" value="Unassembled WGS sequence"/>
</dbReference>
<accession>A0A6N9VKM6</accession>
<evidence type="ECO:0000313" key="3">
    <source>
        <dbReference type="EMBL" id="NEB73430.1"/>
    </source>
</evidence>
<evidence type="ECO:0000313" key="5">
    <source>
        <dbReference type="Proteomes" id="UP001456562"/>
    </source>
</evidence>
<organism evidence="3 4">
    <name type="scientific">Streptomyces microflavus</name>
    <name type="common">Streptomyces lipmanii</name>
    <dbReference type="NCBI Taxonomy" id="1919"/>
    <lineage>
        <taxon>Bacteria</taxon>
        <taxon>Bacillati</taxon>
        <taxon>Actinomycetota</taxon>
        <taxon>Actinomycetes</taxon>
        <taxon>Kitasatosporales</taxon>
        <taxon>Streptomycetaceae</taxon>
        <taxon>Streptomyces</taxon>
    </lineage>
</organism>
<dbReference type="Proteomes" id="UP000471648">
    <property type="component" value="Unassembled WGS sequence"/>
</dbReference>
<dbReference type="EMBL" id="JAAGME010001724">
    <property type="protein sequence ID" value="NEB73430.1"/>
    <property type="molecule type" value="Genomic_DNA"/>
</dbReference>
<dbReference type="EMBL" id="JBEJUE010000008">
    <property type="protein sequence ID" value="MER0424948.1"/>
    <property type="molecule type" value="Genomic_DNA"/>
</dbReference>
<evidence type="ECO:0000256" key="1">
    <source>
        <dbReference type="SAM" id="MobiDB-lite"/>
    </source>
</evidence>
<proteinExistence type="predicted"/>
<dbReference type="AlphaFoldDB" id="A0A6N9VKM6"/>
<comment type="caution">
    <text evidence="3">The sequence shown here is derived from an EMBL/GenBank/DDBJ whole genome shotgun (WGS) entry which is preliminary data.</text>
</comment>
<reference evidence="3 4" key="1">
    <citation type="submission" date="2020-01" db="EMBL/GenBank/DDBJ databases">
        <title>Insect and environment-associated Actinomycetes.</title>
        <authorList>
            <person name="Currrie C."/>
            <person name="Chevrette M."/>
            <person name="Carlson C."/>
            <person name="Stubbendieck R."/>
            <person name="Wendt-Pienkowski E."/>
        </authorList>
    </citation>
    <scope>NUCLEOTIDE SEQUENCE [LARGE SCALE GENOMIC DNA]</scope>
    <source>
        <strain evidence="3 4">SID14438</strain>
    </source>
</reference>
<keyword evidence="5" id="KW-1185">Reference proteome</keyword>
<protein>
    <submittedName>
        <fullName evidence="2">DUF6002 family protein</fullName>
    </submittedName>
</protein>
<dbReference type="InterPro" id="IPR046044">
    <property type="entry name" value="DUF6002"/>
</dbReference>